<name>A0A482EXH1_SALSP</name>
<reference evidence="1" key="1">
    <citation type="submission" date="2019-01" db="EMBL/GenBank/DDBJ databases">
        <title>Salmonella strain 1423 plasmid sequences.</title>
        <authorList>
            <person name="Chen K."/>
            <person name="Chen S."/>
        </authorList>
    </citation>
    <scope>NUCLEOTIDE SEQUENCE</scope>
    <source>
        <strain evidence="1">Sa1423</strain>
        <plasmid evidence="1">pSa1423-160k</plasmid>
    </source>
</reference>
<dbReference type="AlphaFoldDB" id="A0A482EXH1"/>
<gene>
    <name evidence="1" type="ORF">NNIBIDOC_00239</name>
</gene>
<proteinExistence type="predicted"/>
<protein>
    <submittedName>
        <fullName evidence="1">Uncharacterized protein</fullName>
    </submittedName>
</protein>
<dbReference type="EMBL" id="MK356558">
    <property type="protein sequence ID" value="QBM91565.1"/>
    <property type="molecule type" value="Genomic_DNA"/>
</dbReference>
<evidence type="ECO:0000313" key="1">
    <source>
        <dbReference type="EMBL" id="QBM91565.1"/>
    </source>
</evidence>
<geneLocation type="plasmid" evidence="1">
    <name>pSa1423-160k</name>
</geneLocation>
<sequence>MFFFLSSRRRLFIGISLLGEDKSLSFLETWTLPLTDCFQAMNKSKLRVIRHEETVITNINPFPRIASATSGAPPPITMTCVYPLKPPITSRTRVRRRSMLAAMAFSHHQSLMVIDIVVQIIFIVAVNNELINIVI</sequence>
<accession>A0A482EXH1</accession>
<keyword evidence="1" id="KW-0614">Plasmid</keyword>
<organism evidence="1">
    <name type="scientific">Salmonella sp</name>
    <dbReference type="NCBI Taxonomy" id="599"/>
    <lineage>
        <taxon>Bacteria</taxon>
        <taxon>Pseudomonadati</taxon>
        <taxon>Pseudomonadota</taxon>
        <taxon>Gammaproteobacteria</taxon>
        <taxon>Enterobacterales</taxon>
        <taxon>Enterobacteriaceae</taxon>
        <taxon>Salmonella</taxon>
    </lineage>
</organism>